<evidence type="ECO:0000256" key="3">
    <source>
        <dbReference type="ARBA" id="ARBA00022801"/>
    </source>
</evidence>
<dbReference type="InterPro" id="IPR024607">
    <property type="entry name" value="Sulfatase_CS"/>
</dbReference>
<gene>
    <name evidence="6" type="primary">atsA_104</name>
    <name evidence="6" type="ORF">CA13_56640</name>
</gene>
<dbReference type="GO" id="GO:0004065">
    <property type="term" value="F:arylsulfatase activity"/>
    <property type="evidence" value="ECO:0007669"/>
    <property type="project" value="UniProtKB-EC"/>
</dbReference>
<dbReference type="EC" id="3.1.6.1" evidence="6"/>
<keyword evidence="7" id="KW-1185">Reference proteome</keyword>
<dbReference type="Pfam" id="PF00884">
    <property type="entry name" value="Sulfatase"/>
    <property type="match status" value="1"/>
</dbReference>
<dbReference type="GO" id="GO:0046872">
    <property type="term" value="F:metal ion binding"/>
    <property type="evidence" value="ECO:0007669"/>
    <property type="project" value="UniProtKB-KW"/>
</dbReference>
<comment type="caution">
    <text evidence="6">The sequence shown here is derived from an EMBL/GenBank/DDBJ whole genome shotgun (WGS) entry which is preliminary data.</text>
</comment>
<organism evidence="6 7">
    <name type="scientific">Novipirellula herctigrandis</name>
    <dbReference type="NCBI Taxonomy" id="2527986"/>
    <lineage>
        <taxon>Bacteria</taxon>
        <taxon>Pseudomonadati</taxon>
        <taxon>Planctomycetota</taxon>
        <taxon>Planctomycetia</taxon>
        <taxon>Pirellulales</taxon>
        <taxon>Pirellulaceae</taxon>
        <taxon>Novipirellula</taxon>
    </lineage>
</organism>
<dbReference type="InterPro" id="IPR017850">
    <property type="entry name" value="Alkaline_phosphatase_core_sf"/>
</dbReference>
<dbReference type="Gene3D" id="3.40.720.10">
    <property type="entry name" value="Alkaline Phosphatase, subunit A"/>
    <property type="match status" value="1"/>
</dbReference>
<evidence type="ECO:0000313" key="6">
    <source>
        <dbReference type="EMBL" id="TWT84188.1"/>
    </source>
</evidence>
<evidence type="ECO:0000256" key="1">
    <source>
        <dbReference type="ARBA" id="ARBA00008779"/>
    </source>
</evidence>
<keyword evidence="3 6" id="KW-0378">Hydrolase</keyword>
<accession>A0A5C5ZAE9</accession>
<keyword evidence="2" id="KW-0479">Metal-binding</keyword>
<dbReference type="Gene3D" id="3.30.1120.10">
    <property type="match status" value="1"/>
</dbReference>
<evidence type="ECO:0000256" key="4">
    <source>
        <dbReference type="ARBA" id="ARBA00022837"/>
    </source>
</evidence>
<sequence>MFKFSFAITASYLLLTSLTYQTCLAEKPNILLILADDLGYEDLGFQKSPDIQSPNVDRLAEGGIQFSDGHVSASVCSPSRAGLMTGRYQQRFGHESNSPPQPHGMHVDEVTLGQKLQSAGYRTGIIGKWHLGSSDAHYPTARGFDYFYGLREGSRKYFYDEKNDDKPGNHHGIEENGQQVRFDGYLTDVLGDQAIKFIRDEQDKPFFLYLSFTAPHGPLQATQEDLNRFSHIENKKRRTYAAMVWAMDRAIGKVLAELDAQELTDNTLIWFLSDNGGPPQNASSNFPLAGHKGIKFEGGIRVPFVLHWKKKFPEGGKFSSMVSSLDILPTCVAAAASNLTSDTDNDHPLDGVNLLPYLTGETKTVPHQKLYWHKLWFSAMRDGPWKLIYVQDYGYAIYNLDRDPSELHNLAKTEPERLANMTEDLNRWKREMPQPEWREGIQWFKTHSKNHIRIIEGTDGRPRK</sequence>
<dbReference type="InterPro" id="IPR000917">
    <property type="entry name" value="Sulfatase_N"/>
</dbReference>
<dbReference type="InterPro" id="IPR050738">
    <property type="entry name" value="Sulfatase"/>
</dbReference>
<keyword evidence="4" id="KW-0106">Calcium</keyword>
<evidence type="ECO:0000256" key="2">
    <source>
        <dbReference type="ARBA" id="ARBA00022723"/>
    </source>
</evidence>
<feature type="domain" description="Sulfatase N-terminal" evidence="5">
    <location>
        <begin position="28"/>
        <end position="335"/>
    </location>
</feature>
<name>A0A5C5ZAE9_9BACT</name>
<evidence type="ECO:0000313" key="7">
    <source>
        <dbReference type="Proteomes" id="UP000315010"/>
    </source>
</evidence>
<evidence type="ECO:0000259" key="5">
    <source>
        <dbReference type="Pfam" id="PF00884"/>
    </source>
</evidence>
<comment type="similarity">
    <text evidence="1">Belongs to the sulfatase family.</text>
</comment>
<dbReference type="PANTHER" id="PTHR42693">
    <property type="entry name" value="ARYLSULFATASE FAMILY MEMBER"/>
    <property type="match status" value="1"/>
</dbReference>
<dbReference type="AlphaFoldDB" id="A0A5C5ZAE9"/>
<dbReference type="EMBL" id="SJPJ01000001">
    <property type="protein sequence ID" value="TWT84188.1"/>
    <property type="molecule type" value="Genomic_DNA"/>
</dbReference>
<dbReference type="SUPFAM" id="SSF53649">
    <property type="entry name" value="Alkaline phosphatase-like"/>
    <property type="match status" value="1"/>
</dbReference>
<reference evidence="6 7" key="1">
    <citation type="submission" date="2019-02" db="EMBL/GenBank/DDBJ databases">
        <title>Deep-cultivation of Planctomycetes and their phenomic and genomic characterization uncovers novel biology.</title>
        <authorList>
            <person name="Wiegand S."/>
            <person name="Jogler M."/>
            <person name="Boedeker C."/>
            <person name="Pinto D."/>
            <person name="Vollmers J."/>
            <person name="Rivas-Marin E."/>
            <person name="Kohn T."/>
            <person name="Peeters S.H."/>
            <person name="Heuer A."/>
            <person name="Rast P."/>
            <person name="Oberbeckmann S."/>
            <person name="Bunk B."/>
            <person name="Jeske O."/>
            <person name="Meyerdierks A."/>
            <person name="Storesund J.E."/>
            <person name="Kallscheuer N."/>
            <person name="Luecker S."/>
            <person name="Lage O.M."/>
            <person name="Pohl T."/>
            <person name="Merkel B.J."/>
            <person name="Hornburger P."/>
            <person name="Mueller R.-W."/>
            <person name="Bruemmer F."/>
            <person name="Labrenz M."/>
            <person name="Spormann A.M."/>
            <person name="Op Den Camp H."/>
            <person name="Overmann J."/>
            <person name="Amann R."/>
            <person name="Jetten M.S.M."/>
            <person name="Mascher T."/>
            <person name="Medema M.H."/>
            <person name="Devos D.P."/>
            <person name="Kaster A.-K."/>
            <person name="Ovreas L."/>
            <person name="Rohde M."/>
            <person name="Galperin M.Y."/>
            <person name="Jogler C."/>
        </authorList>
    </citation>
    <scope>NUCLEOTIDE SEQUENCE [LARGE SCALE GENOMIC DNA]</scope>
    <source>
        <strain evidence="6 7">CA13</strain>
    </source>
</reference>
<dbReference type="PANTHER" id="PTHR42693:SF53">
    <property type="entry name" value="ENDO-4-O-SULFATASE"/>
    <property type="match status" value="1"/>
</dbReference>
<proteinExistence type="inferred from homology"/>
<dbReference type="OrthoDB" id="9783154at2"/>
<dbReference type="RefSeq" id="WP_146401778.1">
    <property type="nucleotide sequence ID" value="NZ_SJPJ01000001.1"/>
</dbReference>
<dbReference type="PROSITE" id="PS00149">
    <property type="entry name" value="SULFATASE_2"/>
    <property type="match status" value="1"/>
</dbReference>
<protein>
    <submittedName>
        <fullName evidence="6">Arylsulfatase</fullName>
        <ecNumber evidence="6">3.1.6.1</ecNumber>
    </submittedName>
</protein>
<dbReference type="Proteomes" id="UP000315010">
    <property type="component" value="Unassembled WGS sequence"/>
</dbReference>
<dbReference type="PROSITE" id="PS00523">
    <property type="entry name" value="SULFATASE_1"/>
    <property type="match status" value="1"/>
</dbReference>